<reference evidence="7 8" key="1">
    <citation type="submission" date="2016-10" db="EMBL/GenBank/DDBJ databases">
        <authorList>
            <person name="Varghese N."/>
            <person name="Submissions S."/>
        </authorList>
    </citation>
    <scope>NUCLEOTIDE SEQUENCE [LARGE SCALE GENOMIC DNA]</scope>
    <source>
        <strain evidence="7 8">BS2771</strain>
    </source>
</reference>
<dbReference type="InterPro" id="IPR008966">
    <property type="entry name" value="Adhesion_dom_sf"/>
</dbReference>
<dbReference type="GO" id="GO:0009289">
    <property type="term" value="C:pilus"/>
    <property type="evidence" value="ECO:0007669"/>
    <property type="project" value="UniProtKB-SubCell"/>
</dbReference>
<dbReference type="InterPro" id="IPR050263">
    <property type="entry name" value="Bact_Fimbrial_Adh_Pro"/>
</dbReference>
<evidence type="ECO:0000256" key="3">
    <source>
        <dbReference type="ARBA" id="ARBA00022729"/>
    </source>
</evidence>
<organism evidence="6 9">
    <name type="scientific">Pseudomonas brenneri</name>
    <dbReference type="NCBI Taxonomy" id="129817"/>
    <lineage>
        <taxon>Bacteria</taxon>
        <taxon>Pseudomonadati</taxon>
        <taxon>Pseudomonadota</taxon>
        <taxon>Gammaproteobacteria</taxon>
        <taxon>Pseudomonadales</taxon>
        <taxon>Pseudomonadaceae</taxon>
        <taxon>Pseudomonas</taxon>
    </lineage>
</organism>
<reference evidence="6 9" key="2">
    <citation type="submission" date="2019-09" db="EMBL/GenBank/DDBJ databases">
        <title>Draft genome sequence of Pseudomonas brenneri CCUG 51514(T).</title>
        <authorList>
            <person name="Tunovic T."/>
            <person name="Pineiro-Iglesias B."/>
            <person name="Unosson C."/>
            <person name="Inganas E."/>
            <person name="Ohlen M."/>
            <person name="Cardew S."/>
            <person name="Jensie-Markopoulos S."/>
            <person name="Salva-Serra F."/>
            <person name="Jaen-Luchoro D."/>
            <person name="Svensson-Stadler L."/>
            <person name="Chun J."/>
            <person name="Moore E."/>
        </authorList>
    </citation>
    <scope>NUCLEOTIDE SEQUENCE [LARGE SCALE GENOMIC DNA]</scope>
    <source>
        <strain evidence="6 9">CCUG 51514</strain>
    </source>
</reference>
<evidence type="ECO:0000313" key="9">
    <source>
        <dbReference type="Proteomes" id="UP000325296"/>
    </source>
</evidence>
<protein>
    <submittedName>
        <fullName evidence="7">Major type 1 subunit fimbrin (Pilin)</fullName>
    </submittedName>
    <submittedName>
        <fullName evidence="6">Type 1 fimbrial protein</fullName>
    </submittedName>
</protein>
<comment type="subcellular location">
    <subcellularLocation>
        <location evidence="1">Fimbrium</location>
    </subcellularLocation>
</comment>
<dbReference type="Proteomes" id="UP000199620">
    <property type="component" value="Chromosome I"/>
</dbReference>
<dbReference type="Pfam" id="PF16970">
    <property type="entry name" value="FimA"/>
    <property type="match status" value="1"/>
</dbReference>
<dbReference type="RefSeq" id="WP_032860325.1">
    <property type="nucleotide sequence ID" value="NZ_CP122540.1"/>
</dbReference>
<dbReference type="InterPro" id="IPR036937">
    <property type="entry name" value="Adhesion_dom_fimbrial_sf"/>
</dbReference>
<comment type="similarity">
    <text evidence="2">Belongs to the fimbrial protein family.</text>
</comment>
<feature type="signal peptide" evidence="5">
    <location>
        <begin position="1"/>
        <end position="22"/>
    </location>
</feature>
<evidence type="ECO:0000313" key="8">
    <source>
        <dbReference type="Proteomes" id="UP000199620"/>
    </source>
</evidence>
<feature type="chain" id="PRO_5023025191" evidence="5">
    <location>
        <begin position="23"/>
        <end position="184"/>
    </location>
</feature>
<sequence>MQRKTLVLAMLATALAAPFANASDGTVNFSGTVTDTTCTVSVTGAATKVTTVTLQTVSATALATAGQTAGLAPFTLRLSNCSSAKTLASTSAAYFEAGPGVDPATGYVKNTGTATNVALQLVDAANNKAIKAGDYSQVAGNSRAAIDPTTKAADIPYAVQYIATQGAGSAGTVVGSVTYAINYQ</sequence>
<keyword evidence="3 5" id="KW-0732">Signal</keyword>
<proteinExistence type="inferred from homology"/>
<dbReference type="PANTHER" id="PTHR33420">
    <property type="entry name" value="FIMBRIAL SUBUNIT ELFA-RELATED"/>
    <property type="match status" value="1"/>
</dbReference>
<name>A0A5B2V432_9PSED</name>
<dbReference type="OrthoDB" id="7030999at2"/>
<evidence type="ECO:0000256" key="2">
    <source>
        <dbReference type="ARBA" id="ARBA00006671"/>
    </source>
</evidence>
<dbReference type="GO" id="GO:0043709">
    <property type="term" value="P:cell adhesion involved in single-species biofilm formation"/>
    <property type="evidence" value="ECO:0007669"/>
    <property type="project" value="TreeGrafter"/>
</dbReference>
<dbReference type="EMBL" id="VUOL01000001">
    <property type="protein sequence ID" value="KAA2233661.1"/>
    <property type="molecule type" value="Genomic_DNA"/>
</dbReference>
<dbReference type="PANTHER" id="PTHR33420:SF3">
    <property type="entry name" value="FIMBRIAL SUBUNIT ELFA"/>
    <property type="match status" value="1"/>
</dbReference>
<evidence type="ECO:0000256" key="4">
    <source>
        <dbReference type="ARBA" id="ARBA00023263"/>
    </source>
</evidence>
<accession>A0A5B2V432</accession>
<evidence type="ECO:0000256" key="5">
    <source>
        <dbReference type="SAM" id="SignalP"/>
    </source>
</evidence>
<dbReference type="Gene3D" id="2.60.40.1090">
    <property type="entry name" value="Fimbrial-type adhesion domain"/>
    <property type="match status" value="1"/>
</dbReference>
<dbReference type="SUPFAM" id="SSF49401">
    <property type="entry name" value="Bacterial adhesins"/>
    <property type="match status" value="1"/>
</dbReference>
<evidence type="ECO:0000313" key="7">
    <source>
        <dbReference type="EMBL" id="SDU93413.1"/>
    </source>
</evidence>
<dbReference type="AlphaFoldDB" id="A0A5B2V432"/>
<dbReference type="Proteomes" id="UP000325296">
    <property type="component" value="Unassembled WGS sequence"/>
</dbReference>
<gene>
    <name evidence="6" type="ORF">F1720_01120</name>
    <name evidence="7" type="ORF">SAMN04490181_1777</name>
</gene>
<dbReference type="InterPro" id="IPR039458">
    <property type="entry name" value="FimA-like"/>
</dbReference>
<keyword evidence="4" id="KW-0281">Fimbrium</keyword>
<keyword evidence="8" id="KW-1185">Reference proteome</keyword>
<evidence type="ECO:0000256" key="1">
    <source>
        <dbReference type="ARBA" id="ARBA00004561"/>
    </source>
</evidence>
<evidence type="ECO:0000313" key="6">
    <source>
        <dbReference type="EMBL" id="KAA2233661.1"/>
    </source>
</evidence>
<dbReference type="EMBL" id="LT629800">
    <property type="protein sequence ID" value="SDU93413.1"/>
    <property type="molecule type" value="Genomic_DNA"/>
</dbReference>